<evidence type="ECO:0000313" key="2">
    <source>
        <dbReference type="Ensembl" id="ENSECRP00000027945.1"/>
    </source>
</evidence>
<reference evidence="2" key="1">
    <citation type="submission" date="2021-06" db="EMBL/GenBank/DDBJ databases">
        <authorList>
            <consortium name="Wellcome Sanger Institute Data Sharing"/>
        </authorList>
    </citation>
    <scope>NUCLEOTIDE SEQUENCE [LARGE SCALE GENOMIC DNA]</scope>
</reference>
<dbReference type="Proteomes" id="UP000694620">
    <property type="component" value="Chromosome 11"/>
</dbReference>
<evidence type="ECO:0000313" key="3">
    <source>
        <dbReference type="Proteomes" id="UP000694620"/>
    </source>
</evidence>
<dbReference type="Gene3D" id="3.40.50.150">
    <property type="entry name" value="Vaccinia Virus protein VP39"/>
    <property type="match status" value="1"/>
</dbReference>
<organism evidence="2 3">
    <name type="scientific">Erpetoichthys calabaricus</name>
    <name type="common">Rope fish</name>
    <name type="synonym">Calamoichthys calabaricus</name>
    <dbReference type="NCBI Taxonomy" id="27687"/>
    <lineage>
        <taxon>Eukaryota</taxon>
        <taxon>Metazoa</taxon>
        <taxon>Chordata</taxon>
        <taxon>Craniata</taxon>
        <taxon>Vertebrata</taxon>
        <taxon>Euteleostomi</taxon>
        <taxon>Actinopterygii</taxon>
        <taxon>Polypteriformes</taxon>
        <taxon>Polypteridae</taxon>
        <taxon>Erpetoichthys</taxon>
    </lineage>
</organism>
<dbReference type="InterPro" id="IPR029063">
    <property type="entry name" value="SAM-dependent_MTases_sf"/>
</dbReference>
<keyword evidence="3" id="KW-1185">Reference proteome</keyword>
<dbReference type="InterPro" id="IPR007884">
    <property type="entry name" value="METL9"/>
</dbReference>
<dbReference type="PANTHER" id="PTHR12890">
    <property type="entry name" value="DREV PROTEIN"/>
    <property type="match status" value="1"/>
</dbReference>
<dbReference type="PANTHER" id="PTHR12890:SF0">
    <property type="entry name" value="PROTEIN-L-HISTIDINE N-PROS-METHYLTRANSFERASE"/>
    <property type="match status" value="1"/>
</dbReference>
<keyword evidence="1" id="KW-1133">Transmembrane helix</keyword>
<dbReference type="SUPFAM" id="SSF53335">
    <property type="entry name" value="S-adenosyl-L-methionine-dependent methyltransferases"/>
    <property type="match status" value="1"/>
</dbReference>
<proteinExistence type="predicted"/>
<keyword evidence="1" id="KW-0472">Membrane</keyword>
<dbReference type="Pfam" id="PF05219">
    <property type="entry name" value="DREV"/>
    <property type="match status" value="1"/>
</dbReference>
<dbReference type="GO" id="GO:0106370">
    <property type="term" value="F:protein-L-histidine N-pros-methyltransferase activity"/>
    <property type="evidence" value="ECO:0007669"/>
    <property type="project" value="InterPro"/>
</dbReference>
<reference evidence="2" key="2">
    <citation type="submission" date="2025-08" db="UniProtKB">
        <authorList>
            <consortium name="Ensembl"/>
        </authorList>
    </citation>
    <scope>IDENTIFICATION</scope>
</reference>
<dbReference type="GeneTree" id="ENSGT00390000013648"/>
<gene>
    <name evidence="2" type="primary">METTL9</name>
    <name evidence="2" type="synonym">mettl9</name>
</gene>
<name>A0A8C4TDY8_ERPCA</name>
<dbReference type="OrthoDB" id="199041at2759"/>
<accession>A0A8C4TDY8</accession>
<reference evidence="2" key="3">
    <citation type="submission" date="2025-09" db="UniProtKB">
        <authorList>
            <consortium name="Ensembl"/>
        </authorList>
    </citation>
    <scope>IDENTIFICATION</scope>
</reference>
<dbReference type="CTD" id="51108"/>
<dbReference type="Ensembl" id="ENSECRT00000028530.1">
    <property type="protein sequence ID" value="ENSECRP00000027945.1"/>
    <property type="gene ID" value="ENSECRG00000018919.1"/>
</dbReference>
<keyword evidence="1" id="KW-0812">Transmembrane</keyword>
<protein>
    <submittedName>
        <fullName evidence="2">Methyltransferase 9, His-X-His N1-histidine</fullName>
    </submittedName>
</protein>
<evidence type="ECO:0000256" key="1">
    <source>
        <dbReference type="SAM" id="Phobius"/>
    </source>
</evidence>
<dbReference type="AlphaFoldDB" id="A0A8C4TDY8"/>
<sequence>MRILLWGAWLAVYVAFLLFLRRMWTGKHLRSPLAKSLYLSMMNEAGSCHDTNQWYVCHTDFLNKSLEAAFIQCHLDVETQEFLNRSREKSTWLLTQMYHSFISTVFGPFMSRTNINGLLGRGSMFVFSSEQFRQLLGVTSDWRTKRLLDLGAGDGGVTQIMSPHFEEIYTTEVSATMRWQLQKKQYKVLEIDEWQKAGFKYDVISCLNLLDRCEQPVTLLNDIRRALEPTRGRVILATVLPFHASVEEGGKWVQPSELLNVQGQIWEDQVNSLAGGALWEAGFTVEAFTRLPYLCEGDLYNDYYVLDDAVFVLRPRDSIPGEGVPTLGLP</sequence>
<dbReference type="RefSeq" id="XP_028670023.1">
    <property type="nucleotide sequence ID" value="XM_028814190.2"/>
</dbReference>
<dbReference type="CDD" id="cd02440">
    <property type="entry name" value="AdoMet_MTases"/>
    <property type="match status" value="1"/>
</dbReference>
<dbReference type="GeneID" id="114661074"/>
<feature type="transmembrane region" description="Helical" evidence="1">
    <location>
        <begin position="6"/>
        <end position="24"/>
    </location>
</feature>